<keyword evidence="2" id="KW-1185">Reference proteome</keyword>
<name>A0ABR1JBC3_9AGAR</name>
<dbReference type="Proteomes" id="UP001498398">
    <property type="component" value="Unassembled WGS sequence"/>
</dbReference>
<organism evidence="1 2">
    <name type="scientific">Marasmiellus scandens</name>
    <dbReference type="NCBI Taxonomy" id="2682957"/>
    <lineage>
        <taxon>Eukaryota</taxon>
        <taxon>Fungi</taxon>
        <taxon>Dikarya</taxon>
        <taxon>Basidiomycota</taxon>
        <taxon>Agaricomycotina</taxon>
        <taxon>Agaricomycetes</taxon>
        <taxon>Agaricomycetidae</taxon>
        <taxon>Agaricales</taxon>
        <taxon>Marasmiineae</taxon>
        <taxon>Omphalotaceae</taxon>
        <taxon>Marasmiellus</taxon>
    </lineage>
</organism>
<accession>A0ABR1JBC3</accession>
<sequence length="884" mass="100365">MSSSKAPSLPAPMASLEGMDAFLATAKAKSIENEEDAAKLLCSLMKATRKYLNPHSRYATSDWYLEILKENAKLYAATKDAREKSDFETLANNDLLQFPSRSWDEITELADVKKTLETIESEGRLQKVVRGEEHYETWRARNLEGDPSVVQHFEELKIPTTDGQSRFPSIILHELGSFRDDAVLQARLANIFHAEHTFLVNCSGTGKTRLIFEGLCSNWGFYFICEPDSSRLGSSEIFDVIAGTLRKAPGFRPFVKTTHESESNRRMAHRQFSEVLLSRLLIFKLFLKYAMQEGIVEDHKKRWLLAQLSPGILWGPKTQRSHDYFVEIRSSLHKSEISDDVIDDAILQTLREIIDIWDFTKHPFYVVLDEANLAATTYPGSFRDDGGDYPLLKEILRIWRKQLGHLPVSFIMSGTRIPRVHFEFDHGEWDTFHWCSDTGYFDDREVQQKYVSDFLPTPLLSSPEGEELLDRIWKWLRGRHRFTAGFITILLQKDFVNPHISLSLLVRASTHFEPKEGLRYSVHDVVDDRNYYKLSVANIKDSNELVLMMYEAVLHNLCCQTGTRGPEPVRVDLVKDDHGHFSDTSAISVAVDEPLVLIAATYWFESEGRALLNLDYFNDIISSSSAYKCQPSFQINFIALSLAVALSEGQPLSTIFTFADSAPSWSNQTAELVHKTNRSFRPFHFFSEDQKLVESAASLSDLANWLKSHKTPFLSYQSGGEATLLFALKLGNKRHIWVTLGLIDDFIQKDKGSLDTQELRTEVLKLENLFRSEGHKADDIVSVLHKGFKHLPKRFAEVGTLGLVCVSACLGPDINVEEATTYTTSTHSVTHLNRKEVFQVVQTAAQSHPLVEYAAIATGSLKINLDSSQTTQRRNPRRQVRGPL</sequence>
<comment type="caution">
    <text evidence="1">The sequence shown here is derived from an EMBL/GenBank/DDBJ whole genome shotgun (WGS) entry which is preliminary data.</text>
</comment>
<dbReference type="EMBL" id="JBANRG010000029">
    <property type="protein sequence ID" value="KAK7452133.1"/>
    <property type="molecule type" value="Genomic_DNA"/>
</dbReference>
<evidence type="ECO:0000313" key="2">
    <source>
        <dbReference type="Proteomes" id="UP001498398"/>
    </source>
</evidence>
<reference evidence="1 2" key="1">
    <citation type="submission" date="2024-01" db="EMBL/GenBank/DDBJ databases">
        <title>A draft genome for the cacao thread blight pathogen Marasmiellus scandens.</title>
        <authorList>
            <person name="Baruah I.K."/>
            <person name="Leung J."/>
            <person name="Bukari Y."/>
            <person name="Amoako-Attah I."/>
            <person name="Meinhardt L.W."/>
            <person name="Bailey B.A."/>
            <person name="Cohen S.P."/>
        </authorList>
    </citation>
    <scope>NUCLEOTIDE SEQUENCE [LARGE SCALE GENOMIC DNA]</scope>
    <source>
        <strain evidence="1 2">GH-19</strain>
    </source>
</reference>
<protein>
    <submittedName>
        <fullName evidence="1">Uncharacterized protein</fullName>
    </submittedName>
</protein>
<gene>
    <name evidence="1" type="ORF">VKT23_012238</name>
</gene>
<evidence type="ECO:0000313" key="1">
    <source>
        <dbReference type="EMBL" id="KAK7452133.1"/>
    </source>
</evidence>
<proteinExistence type="predicted"/>